<dbReference type="Proteomes" id="UP000033058">
    <property type="component" value="Chromosome"/>
</dbReference>
<dbReference type="GeneID" id="24850800"/>
<name>A0A0E3LF41_METMZ</name>
<sequence length="142" mass="15525">MSTEENKAIVRRFFEEGPSKGNLNIANELLSSDFTLHVPLPVSSGINGIKEVITSCRAAFEHLNVTIEDMIAEGDNVAARFTAHGIHKGDFMGLPATEKTITMTGIEIFRIKDGKIVELWGEANLLGLMQQLRNFPSPGNQG</sequence>
<dbReference type="InterPro" id="IPR009959">
    <property type="entry name" value="Cyclase_SnoaL-like"/>
</dbReference>
<dbReference type="AlphaFoldDB" id="A0A0E3LF41"/>
<dbReference type="Pfam" id="PF07366">
    <property type="entry name" value="SnoaL"/>
    <property type="match status" value="1"/>
</dbReference>
<proteinExistence type="predicted"/>
<evidence type="ECO:0008006" key="3">
    <source>
        <dbReference type="Google" id="ProtNLM"/>
    </source>
</evidence>
<dbReference type="PANTHER" id="PTHR38436:SF1">
    <property type="entry name" value="ESTER CYCLASE"/>
    <property type="match status" value="1"/>
</dbReference>
<dbReference type="RefSeq" id="WP_048038526.1">
    <property type="nucleotide sequence ID" value="NZ_CP009509.1"/>
</dbReference>
<gene>
    <name evidence="1" type="ORF">MSMAW_1120</name>
</gene>
<evidence type="ECO:0000313" key="2">
    <source>
        <dbReference type="Proteomes" id="UP000033058"/>
    </source>
</evidence>
<dbReference type="GO" id="GO:0030638">
    <property type="term" value="P:polyketide metabolic process"/>
    <property type="evidence" value="ECO:0007669"/>
    <property type="project" value="InterPro"/>
</dbReference>
<reference evidence="1 2" key="1">
    <citation type="submission" date="2014-07" db="EMBL/GenBank/DDBJ databases">
        <title>Methanogenic archaea and the global carbon cycle.</title>
        <authorList>
            <person name="Henriksen J.R."/>
            <person name="Luke J."/>
            <person name="Reinhart S."/>
            <person name="Benedict M.N."/>
            <person name="Youngblut N.D."/>
            <person name="Metcalf M.E."/>
            <person name="Whitaker R.J."/>
            <person name="Metcalf W.W."/>
        </authorList>
    </citation>
    <scope>NUCLEOTIDE SEQUENCE [LARGE SCALE GENOMIC DNA]</scope>
    <source>
        <strain evidence="1 2">WWM610</strain>
    </source>
</reference>
<dbReference type="EMBL" id="CP009509">
    <property type="protein sequence ID" value="AKB40111.1"/>
    <property type="molecule type" value="Genomic_DNA"/>
</dbReference>
<dbReference type="Gene3D" id="3.10.450.50">
    <property type="match status" value="1"/>
</dbReference>
<protein>
    <recommendedName>
        <fullName evidence="3">Ester cyclase</fullName>
    </recommendedName>
</protein>
<organism evidence="1 2">
    <name type="scientific">Methanosarcina mazei WWM610</name>
    <dbReference type="NCBI Taxonomy" id="1434117"/>
    <lineage>
        <taxon>Archaea</taxon>
        <taxon>Methanobacteriati</taxon>
        <taxon>Methanobacteriota</taxon>
        <taxon>Stenosarchaea group</taxon>
        <taxon>Methanomicrobia</taxon>
        <taxon>Methanosarcinales</taxon>
        <taxon>Methanosarcinaceae</taxon>
        <taxon>Methanosarcina</taxon>
    </lineage>
</organism>
<dbReference type="PANTHER" id="PTHR38436">
    <property type="entry name" value="POLYKETIDE CYCLASE SNOAL-LIKE DOMAIN"/>
    <property type="match status" value="1"/>
</dbReference>
<dbReference type="HOGENOM" id="CLU_100997_5_2_2"/>
<accession>A0A0E3LF41</accession>
<dbReference type="PATRIC" id="fig|1434117.4.peg.1416"/>
<evidence type="ECO:0000313" key="1">
    <source>
        <dbReference type="EMBL" id="AKB40111.1"/>
    </source>
</evidence>
<dbReference type="SUPFAM" id="SSF54427">
    <property type="entry name" value="NTF2-like"/>
    <property type="match status" value="1"/>
</dbReference>
<dbReference type="InterPro" id="IPR032710">
    <property type="entry name" value="NTF2-like_dom_sf"/>
</dbReference>